<organism evidence="3 4">
    <name type="scientific">Actinomadura luzonensis</name>
    <dbReference type="NCBI Taxonomy" id="2805427"/>
    <lineage>
        <taxon>Bacteria</taxon>
        <taxon>Bacillati</taxon>
        <taxon>Actinomycetota</taxon>
        <taxon>Actinomycetes</taxon>
        <taxon>Streptosporangiales</taxon>
        <taxon>Thermomonosporaceae</taxon>
        <taxon>Actinomadura</taxon>
    </lineage>
</organism>
<keyword evidence="4" id="KW-1185">Reference proteome</keyword>
<reference evidence="3 4" key="1">
    <citation type="submission" date="2022-04" db="EMBL/GenBank/DDBJ databases">
        <title>Genome draft of Actinomadura sp. ATCC 31491.</title>
        <authorList>
            <person name="Shi X."/>
            <person name="Du Y."/>
        </authorList>
    </citation>
    <scope>NUCLEOTIDE SEQUENCE [LARGE SCALE GENOMIC DNA]</scope>
    <source>
        <strain evidence="3 4">ATCC 31491</strain>
    </source>
</reference>
<evidence type="ECO:0000313" key="3">
    <source>
        <dbReference type="EMBL" id="MCK2218290.1"/>
    </source>
</evidence>
<gene>
    <name evidence="3" type="ORF">MF672_031535</name>
</gene>
<dbReference type="InterPro" id="IPR016032">
    <property type="entry name" value="Sig_transdc_resp-reg_C-effctor"/>
</dbReference>
<dbReference type="PANTHER" id="PTHR43214">
    <property type="entry name" value="TWO-COMPONENT RESPONSE REGULATOR"/>
    <property type="match status" value="1"/>
</dbReference>
<dbReference type="Gene3D" id="3.40.50.2300">
    <property type="match status" value="1"/>
</dbReference>
<keyword evidence="1" id="KW-0238">DNA-binding</keyword>
<comment type="caution">
    <text evidence="3">The sequence shown here is derived from an EMBL/GenBank/DDBJ whole genome shotgun (WGS) entry which is preliminary data.</text>
</comment>
<protein>
    <submittedName>
        <fullName evidence="3">Response regulator transcription factor</fullName>
    </submittedName>
</protein>
<evidence type="ECO:0000313" key="4">
    <source>
        <dbReference type="Proteomes" id="UP001317259"/>
    </source>
</evidence>
<dbReference type="RefSeq" id="WP_242381368.1">
    <property type="nucleotide sequence ID" value="NZ_JAKRKC020000002.1"/>
</dbReference>
<feature type="domain" description="HTH luxR-type" evidence="2">
    <location>
        <begin position="136"/>
        <end position="193"/>
    </location>
</feature>
<dbReference type="InterPro" id="IPR000792">
    <property type="entry name" value="Tscrpt_reg_LuxR_C"/>
</dbReference>
<name>A0ABT0G150_9ACTN</name>
<dbReference type="SUPFAM" id="SSF46894">
    <property type="entry name" value="C-terminal effector domain of the bipartite response regulators"/>
    <property type="match status" value="1"/>
</dbReference>
<dbReference type="SUPFAM" id="SSF52172">
    <property type="entry name" value="CheY-like"/>
    <property type="match status" value="1"/>
</dbReference>
<evidence type="ECO:0000259" key="2">
    <source>
        <dbReference type="SMART" id="SM00421"/>
    </source>
</evidence>
<dbReference type="InterPro" id="IPR039420">
    <property type="entry name" value="WalR-like"/>
</dbReference>
<dbReference type="InterPro" id="IPR011006">
    <property type="entry name" value="CheY-like_superfamily"/>
</dbReference>
<sequence>MSVRIAVSDPLPVFRRGIMAILDGYVVEEPDDLMAWAEGGQPSAILLTLSTAGDWTLLSRLHDGAPDAVVIALLDEPTEETYLSAIRNGASGALPRDAPSEAVRDVLRAATRGASLLPVEVVRAMAARAGSRSRAPGIPAAHEIEWLRQLAQGVTVGRLADQVGYSERAMFRQLSELYTKLHVKNRTEALMYGRERGWL</sequence>
<proteinExistence type="predicted"/>
<evidence type="ECO:0000256" key="1">
    <source>
        <dbReference type="ARBA" id="ARBA00023125"/>
    </source>
</evidence>
<accession>A0ABT0G150</accession>
<dbReference type="EMBL" id="JAKRKC020000002">
    <property type="protein sequence ID" value="MCK2218290.1"/>
    <property type="molecule type" value="Genomic_DNA"/>
</dbReference>
<dbReference type="Proteomes" id="UP001317259">
    <property type="component" value="Unassembled WGS sequence"/>
</dbReference>
<dbReference type="SMART" id="SM00421">
    <property type="entry name" value="HTH_LUXR"/>
    <property type="match status" value="1"/>
</dbReference>